<evidence type="ECO:0000256" key="7">
    <source>
        <dbReference type="RuleBase" id="RU363032"/>
    </source>
</evidence>
<keyword evidence="2 7" id="KW-0813">Transport</keyword>
<dbReference type="GO" id="GO:0055085">
    <property type="term" value="P:transmembrane transport"/>
    <property type="evidence" value="ECO:0007669"/>
    <property type="project" value="InterPro"/>
</dbReference>
<feature type="transmembrane region" description="Helical" evidence="7">
    <location>
        <begin position="284"/>
        <end position="303"/>
    </location>
</feature>
<dbReference type="InterPro" id="IPR051393">
    <property type="entry name" value="ABC_transporter_permease"/>
</dbReference>
<gene>
    <name evidence="9" type="ORF">LPC04_05785</name>
</gene>
<evidence type="ECO:0000313" key="9">
    <source>
        <dbReference type="EMBL" id="MCK9685221.1"/>
    </source>
</evidence>
<evidence type="ECO:0000313" key="10">
    <source>
        <dbReference type="Proteomes" id="UP001139353"/>
    </source>
</evidence>
<dbReference type="Pfam" id="PF00528">
    <property type="entry name" value="BPD_transp_1"/>
    <property type="match status" value="1"/>
</dbReference>
<feature type="domain" description="ABC transmembrane type-1" evidence="8">
    <location>
        <begin position="93"/>
        <end position="305"/>
    </location>
</feature>
<organism evidence="9 10">
    <name type="scientific">Scleromatobacter humisilvae</name>
    <dbReference type="NCBI Taxonomy" id="2897159"/>
    <lineage>
        <taxon>Bacteria</taxon>
        <taxon>Pseudomonadati</taxon>
        <taxon>Pseudomonadota</taxon>
        <taxon>Betaproteobacteria</taxon>
        <taxon>Burkholderiales</taxon>
        <taxon>Sphaerotilaceae</taxon>
        <taxon>Scleromatobacter</taxon>
    </lineage>
</organism>
<dbReference type="GO" id="GO:0005886">
    <property type="term" value="C:plasma membrane"/>
    <property type="evidence" value="ECO:0007669"/>
    <property type="project" value="UniProtKB-SubCell"/>
</dbReference>
<dbReference type="AlphaFoldDB" id="A0A9X1YP69"/>
<comment type="caution">
    <text evidence="9">The sequence shown here is derived from an EMBL/GenBank/DDBJ whole genome shotgun (WGS) entry which is preliminary data.</text>
</comment>
<reference evidence="9" key="1">
    <citation type="submission" date="2021-11" db="EMBL/GenBank/DDBJ databases">
        <title>BS-T2-15 a new species belonging to the Comamonadaceae family isolated from the soil of a French oak forest.</title>
        <authorList>
            <person name="Mieszkin S."/>
            <person name="Alain K."/>
        </authorList>
    </citation>
    <scope>NUCLEOTIDE SEQUENCE</scope>
    <source>
        <strain evidence="9">BS-T2-15</strain>
    </source>
</reference>
<feature type="transmembrane region" description="Helical" evidence="7">
    <location>
        <begin position="97"/>
        <end position="118"/>
    </location>
</feature>
<proteinExistence type="inferred from homology"/>
<dbReference type="PANTHER" id="PTHR30193:SF37">
    <property type="entry name" value="INNER MEMBRANE ABC TRANSPORTER PERMEASE PROTEIN YCJO"/>
    <property type="match status" value="1"/>
</dbReference>
<evidence type="ECO:0000256" key="3">
    <source>
        <dbReference type="ARBA" id="ARBA00022475"/>
    </source>
</evidence>
<comment type="subcellular location">
    <subcellularLocation>
        <location evidence="1 7">Cell membrane</location>
        <topology evidence="1 7">Multi-pass membrane protein</topology>
    </subcellularLocation>
</comment>
<feature type="transmembrane region" description="Helical" evidence="7">
    <location>
        <begin position="31"/>
        <end position="54"/>
    </location>
</feature>
<evidence type="ECO:0000256" key="5">
    <source>
        <dbReference type="ARBA" id="ARBA00022989"/>
    </source>
</evidence>
<dbReference type="CDD" id="cd06261">
    <property type="entry name" value="TM_PBP2"/>
    <property type="match status" value="1"/>
</dbReference>
<dbReference type="SUPFAM" id="SSF161098">
    <property type="entry name" value="MetI-like"/>
    <property type="match status" value="1"/>
</dbReference>
<keyword evidence="5 7" id="KW-1133">Transmembrane helix</keyword>
<keyword evidence="4 7" id="KW-0812">Transmembrane</keyword>
<keyword evidence="10" id="KW-1185">Reference proteome</keyword>
<evidence type="ECO:0000256" key="2">
    <source>
        <dbReference type="ARBA" id="ARBA00022448"/>
    </source>
</evidence>
<dbReference type="RefSeq" id="WP_275681229.1">
    <property type="nucleotide sequence ID" value="NZ_JAJLJH010000001.1"/>
</dbReference>
<evidence type="ECO:0000256" key="4">
    <source>
        <dbReference type="ARBA" id="ARBA00022692"/>
    </source>
</evidence>
<feature type="transmembrane region" description="Helical" evidence="7">
    <location>
        <begin position="180"/>
        <end position="204"/>
    </location>
</feature>
<dbReference type="EMBL" id="JAJLJH010000001">
    <property type="protein sequence ID" value="MCK9685221.1"/>
    <property type="molecule type" value="Genomic_DNA"/>
</dbReference>
<dbReference type="Gene3D" id="1.10.3720.10">
    <property type="entry name" value="MetI-like"/>
    <property type="match status" value="1"/>
</dbReference>
<sequence>MISPDSTYLRAAAPARASASRARWRKRVRKLAPYAFIAPFFVLFAVFGLFPLLFSVWLSLHQWDAAEGLAAMHWVGLENYRYAITDPWFAKSLGNTLWFAVASGVPQHLVALPLAFLIHMTLKRSRNFVVGAYFVPYVTSSVAIALIFTTLFSKDFGVINAILPGKPIDWLGDAFWARPAIAFVVFWRYLGWNVVLYLSALQVISNDLYEAATLDGASRWQQFRYIALPLLKPMMFFAVTLTLIGNLQLFEEPFILIPPDSGVATSVMTTATFMYRMAFSDGDFGTASAVSWLLFFIIAALTYGNARLFGKEGGGDVAR</sequence>
<name>A0A9X1YP69_9BURK</name>
<dbReference type="Proteomes" id="UP001139353">
    <property type="component" value="Unassembled WGS sequence"/>
</dbReference>
<keyword evidence="6 7" id="KW-0472">Membrane</keyword>
<feature type="transmembrane region" description="Helical" evidence="7">
    <location>
        <begin position="225"/>
        <end position="244"/>
    </location>
</feature>
<comment type="similarity">
    <text evidence="7">Belongs to the binding-protein-dependent transport system permease family.</text>
</comment>
<dbReference type="PROSITE" id="PS50928">
    <property type="entry name" value="ABC_TM1"/>
    <property type="match status" value="1"/>
</dbReference>
<dbReference type="InterPro" id="IPR000515">
    <property type="entry name" value="MetI-like"/>
</dbReference>
<keyword evidence="3" id="KW-1003">Cell membrane</keyword>
<evidence type="ECO:0000256" key="6">
    <source>
        <dbReference type="ARBA" id="ARBA00023136"/>
    </source>
</evidence>
<feature type="transmembrane region" description="Helical" evidence="7">
    <location>
        <begin position="130"/>
        <end position="152"/>
    </location>
</feature>
<dbReference type="PANTHER" id="PTHR30193">
    <property type="entry name" value="ABC TRANSPORTER PERMEASE PROTEIN"/>
    <property type="match status" value="1"/>
</dbReference>
<evidence type="ECO:0000259" key="8">
    <source>
        <dbReference type="PROSITE" id="PS50928"/>
    </source>
</evidence>
<evidence type="ECO:0000256" key="1">
    <source>
        <dbReference type="ARBA" id="ARBA00004651"/>
    </source>
</evidence>
<accession>A0A9X1YP69</accession>
<dbReference type="InterPro" id="IPR035906">
    <property type="entry name" value="MetI-like_sf"/>
</dbReference>
<protein>
    <submittedName>
        <fullName evidence="9">Sugar ABC transporter permease</fullName>
    </submittedName>
</protein>